<feature type="compositionally biased region" description="Basic and acidic residues" evidence="1">
    <location>
        <begin position="298"/>
        <end position="321"/>
    </location>
</feature>
<dbReference type="Pfam" id="PF03793">
    <property type="entry name" value="PASTA"/>
    <property type="match status" value="1"/>
</dbReference>
<reference evidence="3 4" key="1">
    <citation type="journal article" date="2016" name="Genome Announc.">
        <title>Complete Genome Sequence of Thiostrepton-Producing Streptomyces laurentii ATCC 31255.</title>
        <authorList>
            <person name="Doi K."/>
            <person name="Fujino Y."/>
            <person name="Nagayoshi Y."/>
            <person name="Ohshima T."/>
            <person name="Ogata S."/>
        </authorList>
    </citation>
    <scope>NUCLEOTIDE SEQUENCE [LARGE SCALE GENOMIC DNA]</scope>
    <source>
        <strain evidence="3 4">ATCC 31255</strain>
    </source>
</reference>
<gene>
    <name evidence="3" type="ORF">SLA_0481</name>
</gene>
<dbReference type="Gene3D" id="3.30.10.20">
    <property type="match status" value="1"/>
</dbReference>
<feature type="region of interest" description="Disordered" evidence="1">
    <location>
        <begin position="88"/>
        <end position="121"/>
    </location>
</feature>
<feature type="compositionally biased region" description="Low complexity" evidence="1">
    <location>
        <begin position="330"/>
        <end position="339"/>
    </location>
</feature>
<evidence type="ECO:0000256" key="1">
    <source>
        <dbReference type="SAM" id="MobiDB-lite"/>
    </source>
</evidence>
<dbReference type="EMBL" id="AP017424">
    <property type="protein sequence ID" value="BAU81436.1"/>
    <property type="molecule type" value="Genomic_DNA"/>
</dbReference>
<keyword evidence="4" id="KW-1185">Reference proteome</keyword>
<dbReference type="CDD" id="cd06577">
    <property type="entry name" value="PASTA_pknB"/>
    <property type="match status" value="1"/>
</dbReference>
<protein>
    <recommendedName>
        <fullName evidence="2">PASTA domain-containing protein</fullName>
    </recommendedName>
</protein>
<sequence>MPALPRTPAPSPSSAQPTRWWRTNPARVGAIVPVPLLGALDERVGFVALVAALVMLWRGNPWPKGGKIFATIAAMALLGAVIPNPSTSETGTAAPAGKDARPARTVPSFGASTPTASPTARTEKMTDFLGERLDIAFSRSRKRGYEVASHDASGERRDVSARSLWKVCFQQPAPGTVVENSAEFGVEFGVVRTAEPCPAREGEAVPWPKMPDLIGKTWPTARAAVVALGVPERRVHPEAAYANDLLPDAGEYDDWRVCRQDPAKDAEVREDTWLVTLSLSSPENGCPDSDRGQAVYLPDRDGDGDPDYHDPYPRDRNRDTTFPHGRPHTGSGDSGSSSDGDSDHRGWSPCRHTRWC</sequence>
<evidence type="ECO:0000259" key="2">
    <source>
        <dbReference type="Pfam" id="PF03793"/>
    </source>
</evidence>
<feature type="domain" description="PASTA" evidence="2">
    <location>
        <begin position="209"/>
        <end position="280"/>
    </location>
</feature>
<evidence type="ECO:0000313" key="3">
    <source>
        <dbReference type="EMBL" id="BAU81436.1"/>
    </source>
</evidence>
<organism evidence="3 4">
    <name type="scientific">Streptomyces laurentii</name>
    <dbReference type="NCBI Taxonomy" id="39478"/>
    <lineage>
        <taxon>Bacteria</taxon>
        <taxon>Bacillati</taxon>
        <taxon>Actinomycetota</taxon>
        <taxon>Actinomycetes</taxon>
        <taxon>Kitasatosporales</taxon>
        <taxon>Streptomycetaceae</taxon>
        <taxon>Streptomyces</taxon>
    </lineage>
</organism>
<dbReference type="InterPro" id="IPR005543">
    <property type="entry name" value="PASTA_dom"/>
</dbReference>
<evidence type="ECO:0000313" key="4">
    <source>
        <dbReference type="Proteomes" id="UP000217676"/>
    </source>
</evidence>
<accession>A0A160NUF2</accession>
<feature type="compositionally biased region" description="Low complexity" evidence="1">
    <location>
        <begin position="107"/>
        <end position="120"/>
    </location>
</feature>
<name>A0A160NUF2_STRLU</name>
<dbReference type="AlphaFoldDB" id="A0A160NUF2"/>
<dbReference type="Proteomes" id="UP000217676">
    <property type="component" value="Chromosome"/>
</dbReference>
<feature type="region of interest" description="Disordered" evidence="1">
    <location>
        <begin position="279"/>
        <end position="356"/>
    </location>
</feature>
<proteinExistence type="predicted"/>
<dbReference type="KEGG" id="slau:SLA_0481"/>